<reference evidence="1 2" key="1">
    <citation type="journal article" date="2016" name="Nat. Commun.">
        <title>Thousands of microbial genomes shed light on interconnected biogeochemical processes in an aquifer system.</title>
        <authorList>
            <person name="Anantharaman K."/>
            <person name="Brown C.T."/>
            <person name="Hug L.A."/>
            <person name="Sharon I."/>
            <person name="Castelle C.J."/>
            <person name="Probst A.J."/>
            <person name="Thomas B.C."/>
            <person name="Singh A."/>
            <person name="Wilkins M.J."/>
            <person name="Karaoz U."/>
            <person name="Brodie E.L."/>
            <person name="Williams K.H."/>
            <person name="Hubbard S.S."/>
            <person name="Banfield J.F."/>
        </authorList>
    </citation>
    <scope>NUCLEOTIDE SEQUENCE [LARGE SCALE GENOMIC DNA]</scope>
</reference>
<dbReference type="EMBL" id="MFLM01000014">
    <property type="protein sequence ID" value="OGG68121.1"/>
    <property type="molecule type" value="Genomic_DNA"/>
</dbReference>
<evidence type="ECO:0000313" key="1">
    <source>
        <dbReference type="EMBL" id="OGG68121.1"/>
    </source>
</evidence>
<name>A0A1F6E397_9BACT</name>
<evidence type="ECO:0000313" key="2">
    <source>
        <dbReference type="Proteomes" id="UP000177107"/>
    </source>
</evidence>
<comment type="caution">
    <text evidence="1">The sequence shown here is derived from an EMBL/GenBank/DDBJ whole genome shotgun (WGS) entry which is preliminary data.</text>
</comment>
<dbReference type="Proteomes" id="UP000177107">
    <property type="component" value="Unassembled WGS sequence"/>
</dbReference>
<proteinExistence type="predicted"/>
<dbReference type="AlphaFoldDB" id="A0A1F6E397"/>
<organism evidence="1 2">
    <name type="scientific">Candidatus Kaiserbacteria bacterium RIFCSPHIGHO2_02_FULL_56_30</name>
    <dbReference type="NCBI Taxonomy" id="1798499"/>
    <lineage>
        <taxon>Bacteria</taxon>
        <taxon>Candidatus Kaiseribacteriota</taxon>
    </lineage>
</organism>
<dbReference type="STRING" id="1798499.A3C95_00615"/>
<sequence>MKTRDLDRERSEKVRSLTDFVERYNENLPAAFPRASTTILGEFRRAYPALFKKDNGAWSLDIHRKKVMDWLPQYLKSLSKPL</sequence>
<gene>
    <name evidence="1" type="ORF">A3C95_00615</name>
</gene>
<protein>
    <submittedName>
        <fullName evidence="1">Uncharacterized protein</fullName>
    </submittedName>
</protein>
<accession>A0A1F6E397</accession>